<dbReference type="PANTHER" id="PTHR43346:SF1">
    <property type="entry name" value="QUERCETIN 2,3-DIOXYGENASE-RELATED"/>
    <property type="match status" value="1"/>
</dbReference>
<dbReference type="InterPro" id="IPR014710">
    <property type="entry name" value="RmlC-like_jellyroll"/>
</dbReference>
<feature type="domain" description="Cupin type-2" evidence="1">
    <location>
        <begin position="33"/>
        <end position="103"/>
    </location>
</feature>
<dbReference type="Gene3D" id="2.60.120.10">
    <property type="entry name" value="Jelly Rolls"/>
    <property type="match status" value="1"/>
</dbReference>
<name>A0ABW0Q5I3_9BURK</name>
<evidence type="ECO:0000313" key="2">
    <source>
        <dbReference type="EMBL" id="MFC5519918.1"/>
    </source>
</evidence>
<evidence type="ECO:0000259" key="1">
    <source>
        <dbReference type="Pfam" id="PF07883"/>
    </source>
</evidence>
<accession>A0ABW0Q5I3</accession>
<reference evidence="3" key="1">
    <citation type="journal article" date="2019" name="Int. J. Syst. Evol. Microbiol.">
        <title>The Global Catalogue of Microorganisms (GCM) 10K type strain sequencing project: providing services to taxonomists for standard genome sequencing and annotation.</title>
        <authorList>
            <consortium name="The Broad Institute Genomics Platform"/>
            <consortium name="The Broad Institute Genome Sequencing Center for Infectious Disease"/>
            <person name="Wu L."/>
            <person name="Ma J."/>
        </authorList>
    </citation>
    <scope>NUCLEOTIDE SEQUENCE [LARGE SCALE GENOMIC DNA]</scope>
    <source>
        <strain evidence="3">CGMCC 4.7277</strain>
    </source>
</reference>
<keyword evidence="3" id="KW-1185">Reference proteome</keyword>
<dbReference type="EMBL" id="JBHSMX010000008">
    <property type="protein sequence ID" value="MFC5519918.1"/>
    <property type="molecule type" value="Genomic_DNA"/>
</dbReference>
<dbReference type="InterPro" id="IPR052538">
    <property type="entry name" value="Flavonoid_dioxygenase-like"/>
</dbReference>
<comment type="caution">
    <text evidence="2">The sequence shown here is derived from an EMBL/GenBank/DDBJ whole genome shotgun (WGS) entry which is preliminary data.</text>
</comment>
<dbReference type="Proteomes" id="UP001596084">
    <property type="component" value="Unassembled WGS sequence"/>
</dbReference>
<organism evidence="2 3">
    <name type="scientific">Polaromonas jejuensis</name>
    <dbReference type="NCBI Taxonomy" id="457502"/>
    <lineage>
        <taxon>Bacteria</taxon>
        <taxon>Pseudomonadati</taxon>
        <taxon>Pseudomonadota</taxon>
        <taxon>Betaproteobacteria</taxon>
        <taxon>Burkholderiales</taxon>
        <taxon>Comamonadaceae</taxon>
        <taxon>Polaromonas</taxon>
    </lineage>
</organism>
<dbReference type="Pfam" id="PF07883">
    <property type="entry name" value="Cupin_2"/>
    <property type="match status" value="1"/>
</dbReference>
<dbReference type="SUPFAM" id="SSF51182">
    <property type="entry name" value="RmlC-like cupins"/>
    <property type="match status" value="1"/>
</dbReference>
<dbReference type="PANTHER" id="PTHR43346">
    <property type="entry name" value="LIGAND BINDING DOMAIN PROTEIN, PUTATIVE (AFU_ORTHOLOGUE AFUA_6G14370)-RELATED"/>
    <property type="match status" value="1"/>
</dbReference>
<proteinExistence type="predicted"/>
<dbReference type="InterPro" id="IPR013096">
    <property type="entry name" value="Cupin_2"/>
</dbReference>
<dbReference type="PIRSF" id="PIRSF037087">
    <property type="entry name" value="UCP037087"/>
    <property type="match status" value="1"/>
</dbReference>
<dbReference type="RefSeq" id="WP_084389479.1">
    <property type="nucleotide sequence ID" value="NZ_JBHSMX010000008.1"/>
</dbReference>
<evidence type="ECO:0000313" key="3">
    <source>
        <dbReference type="Proteomes" id="UP001596084"/>
    </source>
</evidence>
<dbReference type="InterPro" id="IPR017102">
    <property type="entry name" value="UCP037087"/>
</dbReference>
<dbReference type="CDD" id="cd02210">
    <property type="entry name" value="cupin_BLR2406-like"/>
    <property type="match status" value="1"/>
</dbReference>
<dbReference type="InterPro" id="IPR011051">
    <property type="entry name" value="RmlC_Cupin_sf"/>
</dbReference>
<sequence>MSGSASYVSRQGSKYTPGISKESVGAQALFLGMVTIPPEGRTKAHIHALHESAFYMMRGGEVELWTGGALEHREVAHPGDYLFIPAGVPHVAVNRREVPAVFIGVRNESTAQESVVMHPELDDRGAIRPAQKQCDRLAMKRWVILR</sequence>
<gene>
    <name evidence="2" type="ORF">ACFPP7_03175</name>
</gene>
<protein>
    <submittedName>
        <fullName evidence="2">Cupin domain-containing protein</fullName>
    </submittedName>
</protein>